<dbReference type="PRINTS" id="PR00171">
    <property type="entry name" value="SUGRTRNSPORT"/>
</dbReference>
<evidence type="ECO:0000256" key="11">
    <source>
        <dbReference type="ARBA" id="ARBA00076792"/>
    </source>
</evidence>
<comment type="catalytic activity">
    <reaction evidence="9">
        <text>D-xylose(in) + H(+)(in) = D-xylose(out) + H(+)(out)</text>
        <dbReference type="Rhea" id="RHEA:28959"/>
        <dbReference type="ChEBI" id="CHEBI:15378"/>
        <dbReference type="ChEBI" id="CHEBI:53455"/>
    </reaction>
    <physiologicalReaction direction="right-to-left" evidence="9">
        <dbReference type="Rhea" id="RHEA:28961"/>
    </physiologicalReaction>
</comment>
<feature type="transmembrane region" description="Helical" evidence="13">
    <location>
        <begin position="264"/>
        <end position="284"/>
    </location>
</feature>
<keyword evidence="16" id="KW-1185">Reference proteome</keyword>
<evidence type="ECO:0000256" key="5">
    <source>
        <dbReference type="ARBA" id="ARBA00022597"/>
    </source>
</evidence>
<gene>
    <name evidence="15" type="ORF">BFC17_11770</name>
</gene>
<feature type="transmembrane region" description="Helical" evidence="13">
    <location>
        <begin position="187"/>
        <end position="206"/>
    </location>
</feature>
<feature type="domain" description="Major facilitator superfamily (MFS) profile" evidence="14">
    <location>
        <begin position="19"/>
        <end position="448"/>
    </location>
</feature>
<dbReference type="InterPro" id="IPR020846">
    <property type="entry name" value="MFS_dom"/>
</dbReference>
<evidence type="ECO:0000313" key="16">
    <source>
        <dbReference type="Proteomes" id="UP000176037"/>
    </source>
</evidence>
<comment type="similarity">
    <text evidence="2 12">Belongs to the major facilitator superfamily. Sugar transporter (TC 2.A.1.1) family.</text>
</comment>
<protein>
    <recommendedName>
        <fullName evidence="10">D-xylose-proton symporter</fullName>
    </recommendedName>
    <alternativeName>
        <fullName evidence="11">D-xylose transporter</fullName>
    </alternativeName>
</protein>
<feature type="transmembrane region" description="Helical" evidence="13">
    <location>
        <begin position="394"/>
        <end position="417"/>
    </location>
</feature>
<feature type="transmembrane region" description="Helical" evidence="13">
    <location>
        <begin position="85"/>
        <end position="104"/>
    </location>
</feature>
<dbReference type="RefSeq" id="WP_070175183.1">
    <property type="nucleotide sequence ID" value="NZ_BMJR01000006.1"/>
</dbReference>
<comment type="subcellular location">
    <subcellularLocation>
        <location evidence="1">Cell membrane</location>
        <topology evidence="1">Multi-pass membrane protein</topology>
    </subcellularLocation>
</comment>
<evidence type="ECO:0000256" key="6">
    <source>
        <dbReference type="ARBA" id="ARBA00022692"/>
    </source>
</evidence>
<evidence type="ECO:0000256" key="1">
    <source>
        <dbReference type="ARBA" id="ARBA00004651"/>
    </source>
</evidence>
<name>A0A1E8FHQ5_9ALTE</name>
<dbReference type="InterPro" id="IPR005829">
    <property type="entry name" value="Sugar_transporter_CS"/>
</dbReference>
<keyword evidence="3 12" id="KW-0813">Transport</keyword>
<dbReference type="PANTHER" id="PTHR48020">
    <property type="entry name" value="PROTON MYO-INOSITOL COTRANSPORTER"/>
    <property type="match status" value="1"/>
</dbReference>
<feature type="transmembrane region" description="Helical" evidence="13">
    <location>
        <begin position="423"/>
        <end position="444"/>
    </location>
</feature>
<keyword evidence="6 13" id="KW-0812">Transmembrane</keyword>
<organism evidence="15 16">
    <name type="scientific">Alteromonas lipolytica</name>
    <dbReference type="NCBI Taxonomy" id="1856405"/>
    <lineage>
        <taxon>Bacteria</taxon>
        <taxon>Pseudomonadati</taxon>
        <taxon>Pseudomonadota</taxon>
        <taxon>Gammaproteobacteria</taxon>
        <taxon>Alteromonadales</taxon>
        <taxon>Alteromonadaceae</taxon>
        <taxon>Alteromonas/Salinimonas group</taxon>
        <taxon>Alteromonas</taxon>
    </lineage>
</organism>
<dbReference type="InterPro" id="IPR036259">
    <property type="entry name" value="MFS_trans_sf"/>
</dbReference>
<dbReference type="Gene3D" id="1.20.1250.20">
    <property type="entry name" value="MFS general substrate transporter like domains"/>
    <property type="match status" value="2"/>
</dbReference>
<feature type="transmembrane region" description="Helical" evidence="13">
    <location>
        <begin position="12"/>
        <end position="35"/>
    </location>
</feature>
<dbReference type="GO" id="GO:0005886">
    <property type="term" value="C:plasma membrane"/>
    <property type="evidence" value="ECO:0007669"/>
    <property type="project" value="UniProtKB-SubCell"/>
</dbReference>
<sequence length="471" mass="50621">MTNQVQHSPQINSAFIWLISLTAACGGLLFGYDWVVIGGAKPFYEVYFDVSSPALSGWLMSSALIGCIGGAMVAGVLADKLGRKYALIISALLFVISAAGTALADSITPFVLYRILGGIGIGIASTVSPMYISEVSPADRRGKLIAVNQLTIVIGVLAAQIINLVIAEPVDGAIALDSWNVTEGWRYMFAAELIPAALFFVLMFLVPESPRWLVKMGRHAAAEQVLGKIGTGSYAATSLAEIEASFGTEDKKFSLAELKSVKPLLIIGIVLASFQQWCGINVIFNYAQEIFASAGFDVNDTLKSIVATGIINLAFTILALPMVEKMGRRTLMIIGSGGLGILYLVISGMYHMGIDGLPLLVLVLCGIATYALTLAPVTWVLLAEIFPNKLRSSAMSVCTLALWLASFGLTFTFPFLIEAFDASGSFLFYALICFVSFRFIWLYVPETKKLTLEQIEKNLAGDTLVRQNGKG</sequence>
<dbReference type="InterPro" id="IPR003663">
    <property type="entry name" value="Sugar/inositol_transpt"/>
</dbReference>
<dbReference type="PROSITE" id="PS50850">
    <property type="entry name" value="MFS"/>
    <property type="match status" value="1"/>
</dbReference>
<evidence type="ECO:0000256" key="4">
    <source>
        <dbReference type="ARBA" id="ARBA00022475"/>
    </source>
</evidence>
<feature type="transmembrane region" description="Helical" evidence="13">
    <location>
        <begin position="330"/>
        <end position="353"/>
    </location>
</feature>
<feature type="transmembrane region" description="Helical" evidence="13">
    <location>
        <begin position="304"/>
        <end position="323"/>
    </location>
</feature>
<dbReference type="Pfam" id="PF00083">
    <property type="entry name" value="Sugar_tr"/>
    <property type="match status" value="1"/>
</dbReference>
<keyword evidence="5" id="KW-0762">Sugar transport</keyword>
<dbReference type="EMBL" id="MJIC01000009">
    <property type="protein sequence ID" value="OFI35439.1"/>
    <property type="molecule type" value="Genomic_DNA"/>
</dbReference>
<accession>A0A1E8FHQ5</accession>
<feature type="transmembrane region" description="Helical" evidence="13">
    <location>
        <begin position="359"/>
        <end position="382"/>
    </location>
</feature>
<dbReference type="OrthoDB" id="5368493at2"/>
<comment type="caution">
    <text evidence="15">The sequence shown here is derived from an EMBL/GenBank/DDBJ whole genome shotgun (WGS) entry which is preliminary data.</text>
</comment>
<evidence type="ECO:0000256" key="10">
    <source>
        <dbReference type="ARBA" id="ARBA00070440"/>
    </source>
</evidence>
<dbReference type="Proteomes" id="UP000176037">
    <property type="component" value="Unassembled WGS sequence"/>
</dbReference>
<evidence type="ECO:0000259" key="14">
    <source>
        <dbReference type="PROSITE" id="PS50850"/>
    </source>
</evidence>
<dbReference type="PROSITE" id="PS00217">
    <property type="entry name" value="SUGAR_TRANSPORT_2"/>
    <property type="match status" value="1"/>
</dbReference>
<evidence type="ECO:0000256" key="8">
    <source>
        <dbReference type="ARBA" id="ARBA00023136"/>
    </source>
</evidence>
<dbReference type="GO" id="GO:0022857">
    <property type="term" value="F:transmembrane transporter activity"/>
    <property type="evidence" value="ECO:0007669"/>
    <property type="project" value="InterPro"/>
</dbReference>
<reference evidence="15 16" key="1">
    <citation type="submission" date="2016-09" db="EMBL/GenBank/DDBJ databases">
        <title>Alteromonas lipolytica, a new species isolated from sea water.</title>
        <authorList>
            <person name="Wu Y.-H."/>
            <person name="Cheng H."/>
            <person name="Xu X.-W."/>
        </authorList>
    </citation>
    <scope>NUCLEOTIDE SEQUENCE [LARGE SCALE GENOMIC DNA]</scope>
    <source>
        <strain evidence="15 16">JW12</strain>
    </source>
</reference>
<feature type="transmembrane region" description="Helical" evidence="13">
    <location>
        <begin position="110"/>
        <end position="132"/>
    </location>
</feature>
<dbReference type="AlphaFoldDB" id="A0A1E8FHQ5"/>
<evidence type="ECO:0000256" key="9">
    <source>
        <dbReference type="ARBA" id="ARBA00050593"/>
    </source>
</evidence>
<feature type="transmembrane region" description="Helical" evidence="13">
    <location>
        <begin position="144"/>
        <end position="167"/>
    </location>
</feature>
<dbReference type="PROSITE" id="PS00216">
    <property type="entry name" value="SUGAR_TRANSPORT_1"/>
    <property type="match status" value="2"/>
</dbReference>
<keyword evidence="7 13" id="KW-1133">Transmembrane helix</keyword>
<dbReference type="InterPro" id="IPR047984">
    <property type="entry name" value="XylE-like"/>
</dbReference>
<keyword evidence="4" id="KW-1003">Cell membrane</keyword>
<dbReference type="STRING" id="1856405.BFC17_11770"/>
<keyword evidence="8 13" id="KW-0472">Membrane</keyword>
<evidence type="ECO:0000256" key="3">
    <source>
        <dbReference type="ARBA" id="ARBA00022448"/>
    </source>
</evidence>
<evidence type="ECO:0000256" key="13">
    <source>
        <dbReference type="SAM" id="Phobius"/>
    </source>
</evidence>
<evidence type="ECO:0000256" key="2">
    <source>
        <dbReference type="ARBA" id="ARBA00010992"/>
    </source>
</evidence>
<dbReference type="InterPro" id="IPR050814">
    <property type="entry name" value="Myo-inositol_Transporter"/>
</dbReference>
<feature type="transmembrane region" description="Helical" evidence="13">
    <location>
        <begin position="55"/>
        <end position="78"/>
    </location>
</feature>
<proteinExistence type="inferred from homology"/>
<evidence type="ECO:0000313" key="15">
    <source>
        <dbReference type="EMBL" id="OFI35439.1"/>
    </source>
</evidence>
<dbReference type="PANTHER" id="PTHR48020:SF12">
    <property type="entry name" value="PROTON MYO-INOSITOL COTRANSPORTER"/>
    <property type="match status" value="1"/>
</dbReference>
<evidence type="ECO:0000256" key="7">
    <source>
        <dbReference type="ARBA" id="ARBA00022989"/>
    </source>
</evidence>
<dbReference type="SUPFAM" id="SSF103473">
    <property type="entry name" value="MFS general substrate transporter"/>
    <property type="match status" value="1"/>
</dbReference>
<dbReference type="InterPro" id="IPR005828">
    <property type="entry name" value="MFS_sugar_transport-like"/>
</dbReference>
<dbReference type="FunFam" id="1.20.1250.20:FF:000122">
    <property type="entry name" value="D-xylose transporter XylE"/>
    <property type="match status" value="1"/>
</dbReference>
<evidence type="ECO:0000256" key="12">
    <source>
        <dbReference type="RuleBase" id="RU003346"/>
    </source>
</evidence>
<dbReference type="NCBIfam" id="TIGR00879">
    <property type="entry name" value="SP"/>
    <property type="match status" value="1"/>
</dbReference>
<dbReference type="CDD" id="cd17359">
    <property type="entry name" value="MFS_XylE_like"/>
    <property type="match status" value="1"/>
</dbReference>